<name>A0A8J4RKJ1_9ROSI</name>
<dbReference type="AlphaFoldDB" id="A0A8J4RKJ1"/>
<protein>
    <submittedName>
        <fullName evidence="1">Uncharacterized protein</fullName>
    </submittedName>
</protein>
<accession>A0A8J4RKJ1</accession>
<dbReference type="EMBL" id="JRKL02001424">
    <property type="protein sequence ID" value="KAF3964073.1"/>
    <property type="molecule type" value="Genomic_DNA"/>
</dbReference>
<keyword evidence="2" id="KW-1185">Reference proteome</keyword>
<comment type="caution">
    <text evidence="1">The sequence shown here is derived from an EMBL/GenBank/DDBJ whole genome shotgun (WGS) entry which is preliminary data.</text>
</comment>
<organism evidence="1 2">
    <name type="scientific">Castanea mollissima</name>
    <name type="common">Chinese chestnut</name>
    <dbReference type="NCBI Taxonomy" id="60419"/>
    <lineage>
        <taxon>Eukaryota</taxon>
        <taxon>Viridiplantae</taxon>
        <taxon>Streptophyta</taxon>
        <taxon>Embryophyta</taxon>
        <taxon>Tracheophyta</taxon>
        <taxon>Spermatophyta</taxon>
        <taxon>Magnoliopsida</taxon>
        <taxon>eudicotyledons</taxon>
        <taxon>Gunneridae</taxon>
        <taxon>Pentapetalae</taxon>
        <taxon>rosids</taxon>
        <taxon>fabids</taxon>
        <taxon>Fagales</taxon>
        <taxon>Fagaceae</taxon>
        <taxon>Castanea</taxon>
    </lineage>
</organism>
<dbReference type="Proteomes" id="UP000737018">
    <property type="component" value="Unassembled WGS sequence"/>
</dbReference>
<proteinExistence type="predicted"/>
<evidence type="ECO:0000313" key="1">
    <source>
        <dbReference type="EMBL" id="KAF3964073.1"/>
    </source>
</evidence>
<sequence length="134" mass="15532">MSEKLAGKCRKEERGRGGQLAVDSTRVMVNEMVSVGEVGGDSWYSVKFHPGGEDEMVWNIMENRKFDVISYCRASKVPIGAMFPWSPRDKSKFEEHKYWVDCKCKFFQLNDEILKSFEEEMLGLSNIMNYLLSR</sequence>
<gene>
    <name evidence="1" type="ORF">CMV_011604</name>
</gene>
<reference evidence="1" key="1">
    <citation type="submission" date="2020-03" db="EMBL/GenBank/DDBJ databases">
        <title>Castanea mollissima Vanexum genome sequencing.</title>
        <authorList>
            <person name="Staton M."/>
        </authorList>
    </citation>
    <scope>NUCLEOTIDE SEQUENCE</scope>
    <source>
        <tissue evidence="1">Leaf</tissue>
    </source>
</reference>
<evidence type="ECO:0000313" key="2">
    <source>
        <dbReference type="Proteomes" id="UP000737018"/>
    </source>
</evidence>